<proteinExistence type="predicted"/>
<reference evidence="1" key="1">
    <citation type="submission" date="2023-06" db="EMBL/GenBank/DDBJ databases">
        <authorList>
            <consortium name="Lawrence Berkeley National Laboratory"/>
            <person name="Ahrendt S."/>
            <person name="Sahu N."/>
            <person name="Indic B."/>
            <person name="Wong-Bajracharya J."/>
            <person name="Merenyi Z."/>
            <person name="Ke H.-M."/>
            <person name="Monk M."/>
            <person name="Kocsube S."/>
            <person name="Drula E."/>
            <person name="Lipzen A."/>
            <person name="Balint B."/>
            <person name="Henrissat B."/>
            <person name="Andreopoulos B."/>
            <person name="Martin F.M."/>
            <person name="Harder C.B."/>
            <person name="Rigling D."/>
            <person name="Ford K.L."/>
            <person name="Foster G.D."/>
            <person name="Pangilinan J."/>
            <person name="Papanicolaou A."/>
            <person name="Barry K."/>
            <person name="LaButti K."/>
            <person name="Viragh M."/>
            <person name="Koriabine M."/>
            <person name="Yan M."/>
            <person name="Riley R."/>
            <person name="Champramary S."/>
            <person name="Plett K.L."/>
            <person name="Tsai I.J."/>
            <person name="Slot J."/>
            <person name="Sipos G."/>
            <person name="Plett J."/>
            <person name="Nagy L.G."/>
            <person name="Grigoriev I.V."/>
        </authorList>
    </citation>
    <scope>NUCLEOTIDE SEQUENCE</scope>
    <source>
        <strain evidence="1">FPL87.14</strain>
    </source>
</reference>
<evidence type="ECO:0000313" key="1">
    <source>
        <dbReference type="EMBL" id="KAK0444360.1"/>
    </source>
</evidence>
<dbReference type="AlphaFoldDB" id="A0AA39JM04"/>
<protein>
    <submittedName>
        <fullName evidence="1">Uncharacterized protein</fullName>
    </submittedName>
</protein>
<name>A0AA39JM04_9AGAR</name>
<comment type="caution">
    <text evidence="1">The sequence shown here is derived from an EMBL/GenBank/DDBJ whole genome shotgun (WGS) entry which is preliminary data.</text>
</comment>
<dbReference type="EMBL" id="JAUEPT010000019">
    <property type="protein sequence ID" value="KAK0444360.1"/>
    <property type="molecule type" value="Genomic_DNA"/>
</dbReference>
<organism evidence="1 2">
    <name type="scientific">Armillaria borealis</name>
    <dbReference type="NCBI Taxonomy" id="47425"/>
    <lineage>
        <taxon>Eukaryota</taxon>
        <taxon>Fungi</taxon>
        <taxon>Dikarya</taxon>
        <taxon>Basidiomycota</taxon>
        <taxon>Agaricomycotina</taxon>
        <taxon>Agaricomycetes</taxon>
        <taxon>Agaricomycetidae</taxon>
        <taxon>Agaricales</taxon>
        <taxon>Marasmiineae</taxon>
        <taxon>Physalacriaceae</taxon>
        <taxon>Armillaria</taxon>
    </lineage>
</organism>
<dbReference type="Proteomes" id="UP001175226">
    <property type="component" value="Unassembled WGS sequence"/>
</dbReference>
<evidence type="ECO:0000313" key="2">
    <source>
        <dbReference type="Proteomes" id="UP001175226"/>
    </source>
</evidence>
<keyword evidence="2" id="KW-1185">Reference proteome</keyword>
<gene>
    <name evidence="1" type="ORF">EV421DRAFT_1800672</name>
</gene>
<sequence length="172" mass="18932">MAGIKNISYDYRRTQYSNTTISGPPEDSTKLVALGKLCRILTIFRPSQCILLLRDSLLLWGKYAICIDSNPADPNFEFIDAVNPSDDGKTHRSFYSPRISIKKGYITSTVFPARSFLASLARMSCGASQMSISRLESVIRSSSAFICVRLSLFSDDEESSFPASLSCASACL</sequence>
<accession>A0AA39JM04</accession>